<dbReference type="PROSITE" id="PS01075">
    <property type="entry name" value="ACETATE_KINASE_1"/>
    <property type="match status" value="1"/>
</dbReference>
<dbReference type="Pfam" id="PF00871">
    <property type="entry name" value="Acetate_kinase"/>
    <property type="match status" value="1"/>
</dbReference>
<reference evidence="11 12" key="1">
    <citation type="submission" date="2019-07" db="EMBL/GenBank/DDBJ databases">
        <title>Thalassofilum flectens gen. nov., sp. nov., a novel moderate thermophilic anaerobe from a shallow sea hot spring in Kunashir Island (Russia), representing a new family in the order Bacteroidales, and proposal of Thalassofilacea fam. nov.</title>
        <authorList>
            <person name="Kochetkova T.V."/>
            <person name="Podosokorskaya O.A."/>
            <person name="Novikov A."/>
            <person name="Elcheninov A.G."/>
            <person name="Toshchakov S.V."/>
            <person name="Kublanov I.V."/>
        </authorList>
    </citation>
    <scope>NUCLEOTIDE SEQUENCE [LARGE SCALE GENOMIC DNA]</scope>
    <source>
        <strain evidence="11 12">38-H</strain>
    </source>
</reference>
<keyword evidence="12" id="KW-1185">Reference proteome</keyword>
<dbReference type="NCBIfam" id="TIGR02707">
    <property type="entry name" value="butyr_kinase"/>
    <property type="match status" value="1"/>
</dbReference>
<evidence type="ECO:0000256" key="7">
    <source>
        <dbReference type="ARBA" id="ARBA00022840"/>
    </source>
</evidence>
<keyword evidence="7 9" id="KW-0067">ATP-binding</keyword>
<dbReference type="PANTHER" id="PTHR21060:SF3">
    <property type="entry name" value="BUTYRATE KINASE 2-RELATED"/>
    <property type="match status" value="1"/>
</dbReference>
<organism evidence="11 12">
    <name type="scientific">Tenuifilum thalassicum</name>
    <dbReference type="NCBI Taxonomy" id="2590900"/>
    <lineage>
        <taxon>Bacteria</taxon>
        <taxon>Pseudomonadati</taxon>
        <taxon>Bacteroidota</taxon>
        <taxon>Bacteroidia</taxon>
        <taxon>Bacteroidales</taxon>
        <taxon>Tenuifilaceae</taxon>
        <taxon>Tenuifilum</taxon>
    </lineage>
</organism>
<evidence type="ECO:0000256" key="6">
    <source>
        <dbReference type="ARBA" id="ARBA00022777"/>
    </source>
</evidence>
<dbReference type="InterPro" id="IPR011245">
    <property type="entry name" value="Butyrate_kin"/>
</dbReference>
<evidence type="ECO:0000256" key="8">
    <source>
        <dbReference type="ARBA" id="ARBA00048596"/>
    </source>
</evidence>
<evidence type="ECO:0000256" key="3">
    <source>
        <dbReference type="ARBA" id="ARBA00022490"/>
    </source>
</evidence>
<evidence type="ECO:0000313" key="11">
    <source>
        <dbReference type="EMBL" id="QKG79932.1"/>
    </source>
</evidence>
<dbReference type="InterPro" id="IPR000890">
    <property type="entry name" value="Aliphatic_acid_kin_short-chain"/>
</dbReference>
<dbReference type="GO" id="GO:0008776">
    <property type="term" value="F:acetate kinase activity"/>
    <property type="evidence" value="ECO:0007669"/>
    <property type="project" value="TreeGrafter"/>
</dbReference>
<dbReference type="HAMAP" id="MF_00542">
    <property type="entry name" value="Butyrate_kinase"/>
    <property type="match status" value="1"/>
</dbReference>
<dbReference type="Gene3D" id="3.30.420.40">
    <property type="match status" value="2"/>
</dbReference>
<dbReference type="EC" id="2.7.2.7" evidence="9"/>
<protein>
    <recommendedName>
        <fullName evidence="9">Probable butyrate kinase</fullName>
        <shortName evidence="9">BK</shortName>
        <ecNumber evidence="9">2.7.2.7</ecNumber>
    </recommendedName>
    <alternativeName>
        <fullName evidence="9">Branched-chain carboxylic acid kinase</fullName>
    </alternativeName>
</protein>
<comment type="subcellular location">
    <subcellularLocation>
        <location evidence="1 9">Cytoplasm</location>
    </subcellularLocation>
</comment>
<evidence type="ECO:0000256" key="1">
    <source>
        <dbReference type="ARBA" id="ARBA00004496"/>
    </source>
</evidence>
<dbReference type="AlphaFoldDB" id="A0A7D3XDY2"/>
<dbReference type="SUPFAM" id="SSF53067">
    <property type="entry name" value="Actin-like ATPase domain"/>
    <property type="match status" value="2"/>
</dbReference>
<dbReference type="PIRSF" id="PIRSF036458">
    <property type="entry name" value="Butyrate_kin"/>
    <property type="match status" value="1"/>
</dbReference>
<keyword evidence="5 9" id="KW-0547">Nucleotide-binding</keyword>
<name>A0A7D3XDY2_9BACT</name>
<comment type="similarity">
    <text evidence="2 9 10">Belongs to the acetokinase family.</text>
</comment>
<dbReference type="InterPro" id="IPR023865">
    <property type="entry name" value="Aliphatic_acid_kinase_CS"/>
</dbReference>
<evidence type="ECO:0000256" key="2">
    <source>
        <dbReference type="ARBA" id="ARBA00008748"/>
    </source>
</evidence>
<keyword evidence="6 9" id="KW-0418">Kinase</keyword>
<comment type="catalytic activity">
    <reaction evidence="8 9">
        <text>butanoate + ATP = butanoyl phosphate + ADP</text>
        <dbReference type="Rhea" id="RHEA:13585"/>
        <dbReference type="ChEBI" id="CHEBI:17968"/>
        <dbReference type="ChEBI" id="CHEBI:30616"/>
        <dbReference type="ChEBI" id="CHEBI:58079"/>
        <dbReference type="ChEBI" id="CHEBI:456216"/>
        <dbReference type="EC" id="2.7.2.7"/>
    </reaction>
</comment>
<dbReference type="CDD" id="cd24011">
    <property type="entry name" value="ASKHA_NBD_BK"/>
    <property type="match status" value="1"/>
</dbReference>
<dbReference type="PRINTS" id="PR00471">
    <property type="entry name" value="ACETATEKNASE"/>
</dbReference>
<dbReference type="EMBL" id="CP041345">
    <property type="protein sequence ID" value="QKG79932.1"/>
    <property type="molecule type" value="Genomic_DNA"/>
</dbReference>
<keyword evidence="4 9" id="KW-0808">Transferase</keyword>
<evidence type="ECO:0000256" key="4">
    <source>
        <dbReference type="ARBA" id="ARBA00022679"/>
    </source>
</evidence>
<dbReference type="GO" id="GO:0047761">
    <property type="term" value="F:butyrate kinase activity"/>
    <property type="evidence" value="ECO:0007669"/>
    <property type="project" value="UniProtKB-UniRule"/>
</dbReference>
<dbReference type="GO" id="GO:0005737">
    <property type="term" value="C:cytoplasm"/>
    <property type="evidence" value="ECO:0007669"/>
    <property type="project" value="UniProtKB-SubCell"/>
</dbReference>
<dbReference type="InterPro" id="IPR043129">
    <property type="entry name" value="ATPase_NBD"/>
</dbReference>
<sequence length="358" mass="38624">MEEYKILAINPGSTSTKIAVFRNNKNIFLKNIKHSAEDIAKFKTIADQFSFRKEIILDELKQAGIDVNKISAVVGRGGLLKPIESGVYEVNEAMKNDLRNSIMGEHASNLGALIADDIARSLPSARAFIADPVVVDEMEEVARISGHPKFKRISIFHALNQKAIARLHAKSIDKKYEDLNLIIAHLGGGISVGAHKKGRVIDVNNALDGEGPFSPERAGTVPAGQLAKLCFSGEVTYDEVKKMLTGKGGLVAHAGTNDAYEIELKARSGDAKAKLLQDAMAYNIAKYIGSMAAVLKGEVDAIILTGGIAHNPDLVEYIKSMVGFIAPVAVYPGEDEMQALALNGLMVLKGEVMPKEYK</sequence>
<gene>
    <name evidence="9 11" type="primary">buk</name>
    <name evidence="11" type="ORF">FHG85_06530</name>
</gene>
<dbReference type="NCBIfam" id="NF002834">
    <property type="entry name" value="PRK03011.1-5"/>
    <property type="match status" value="1"/>
</dbReference>
<dbReference type="Proteomes" id="UP000500961">
    <property type="component" value="Chromosome"/>
</dbReference>
<dbReference type="GO" id="GO:0005524">
    <property type="term" value="F:ATP binding"/>
    <property type="evidence" value="ECO:0007669"/>
    <property type="project" value="UniProtKB-KW"/>
</dbReference>
<proteinExistence type="inferred from homology"/>
<keyword evidence="3 9" id="KW-0963">Cytoplasm</keyword>
<accession>A0A7D3XDY2</accession>
<dbReference type="PANTHER" id="PTHR21060">
    <property type="entry name" value="ACETATE KINASE"/>
    <property type="match status" value="1"/>
</dbReference>
<evidence type="ECO:0000256" key="5">
    <source>
        <dbReference type="ARBA" id="ARBA00022741"/>
    </source>
</evidence>
<dbReference type="PROSITE" id="PS01076">
    <property type="entry name" value="ACETATE_KINASE_2"/>
    <property type="match status" value="1"/>
</dbReference>
<dbReference type="GO" id="GO:0006083">
    <property type="term" value="P:acetate metabolic process"/>
    <property type="evidence" value="ECO:0007669"/>
    <property type="project" value="TreeGrafter"/>
</dbReference>
<evidence type="ECO:0000256" key="10">
    <source>
        <dbReference type="RuleBase" id="RU003835"/>
    </source>
</evidence>
<dbReference type="RefSeq" id="WP_173074173.1">
    <property type="nucleotide sequence ID" value="NZ_CP041345.1"/>
</dbReference>
<dbReference type="KEGG" id="ttz:FHG85_06530"/>
<evidence type="ECO:0000313" key="12">
    <source>
        <dbReference type="Proteomes" id="UP000500961"/>
    </source>
</evidence>
<evidence type="ECO:0000256" key="9">
    <source>
        <dbReference type="HAMAP-Rule" id="MF_00542"/>
    </source>
</evidence>